<dbReference type="InterPro" id="IPR004360">
    <property type="entry name" value="Glyas_Fos-R_dOase_dom"/>
</dbReference>
<dbReference type="OrthoDB" id="9772751at2"/>
<feature type="domain" description="VOC" evidence="1">
    <location>
        <begin position="11"/>
        <end position="127"/>
    </location>
</feature>
<dbReference type="NCBIfam" id="NF041414">
    <property type="entry name" value="ArsI_CadI_VOC"/>
    <property type="match status" value="1"/>
</dbReference>
<proteinExistence type="predicted"/>
<dbReference type="SUPFAM" id="SSF53335">
    <property type="entry name" value="S-adenosyl-L-methionine-dependent methyltransferases"/>
    <property type="match status" value="1"/>
</dbReference>
<dbReference type="Proteomes" id="UP000324974">
    <property type="component" value="Chromosome"/>
</dbReference>
<dbReference type="RefSeq" id="WP_149109842.1">
    <property type="nucleotide sequence ID" value="NZ_CP042425.1"/>
</dbReference>
<dbReference type="EMBL" id="CP042425">
    <property type="protein sequence ID" value="QEL14991.1"/>
    <property type="molecule type" value="Genomic_DNA"/>
</dbReference>
<dbReference type="InterPro" id="IPR029068">
    <property type="entry name" value="Glyas_Bleomycin-R_OHBP_Dase"/>
</dbReference>
<dbReference type="InterPro" id="IPR049789">
    <property type="entry name" value="ArsI/CadI-like"/>
</dbReference>
<dbReference type="GO" id="GO:0008168">
    <property type="term" value="F:methyltransferase activity"/>
    <property type="evidence" value="ECO:0007669"/>
    <property type="project" value="UniProtKB-KW"/>
</dbReference>
<dbReference type="InterPro" id="IPR052393">
    <property type="entry name" value="Cadmium-induced_rsp"/>
</dbReference>
<dbReference type="Pfam" id="PF00903">
    <property type="entry name" value="Glyoxalase"/>
    <property type="match status" value="1"/>
</dbReference>
<dbReference type="GO" id="GO:0032259">
    <property type="term" value="P:methylation"/>
    <property type="evidence" value="ECO:0007669"/>
    <property type="project" value="UniProtKB-KW"/>
</dbReference>
<dbReference type="KEGG" id="lrs:PX52LOC_01896"/>
<protein>
    <submittedName>
        <fullName evidence="2">Methyltransferase domain-containing protein</fullName>
    </submittedName>
</protein>
<organism evidence="2 3">
    <name type="scientific">Limnoglobus roseus</name>
    <dbReference type="NCBI Taxonomy" id="2598579"/>
    <lineage>
        <taxon>Bacteria</taxon>
        <taxon>Pseudomonadati</taxon>
        <taxon>Planctomycetota</taxon>
        <taxon>Planctomycetia</taxon>
        <taxon>Gemmatales</taxon>
        <taxon>Gemmataceae</taxon>
        <taxon>Limnoglobus</taxon>
    </lineage>
</organism>
<dbReference type="PANTHER" id="PTHR41294:SF1">
    <property type="entry name" value="CADMIUM-INDUCED PROTEIN CADI"/>
    <property type="match status" value="1"/>
</dbReference>
<evidence type="ECO:0000259" key="1">
    <source>
        <dbReference type="PROSITE" id="PS51819"/>
    </source>
</evidence>
<keyword evidence="2" id="KW-0808">Transferase</keyword>
<dbReference type="InterPro" id="IPR029063">
    <property type="entry name" value="SAM-dependent_MTases_sf"/>
</dbReference>
<dbReference type="Gene3D" id="3.40.50.150">
    <property type="entry name" value="Vaccinia Virus protein VP39"/>
    <property type="match status" value="1"/>
</dbReference>
<name>A0A5C1A719_9BACT</name>
<accession>A0A5C1A719</accession>
<reference evidence="3" key="1">
    <citation type="submission" date="2019-08" db="EMBL/GenBank/DDBJ databases">
        <title>Limnoglobus roseus gen. nov., sp. nov., a novel freshwater planctomycete with a giant genome from the family Gemmataceae.</title>
        <authorList>
            <person name="Kulichevskaya I.S."/>
            <person name="Naumoff D.G."/>
            <person name="Miroshnikov K."/>
            <person name="Ivanova A."/>
            <person name="Philippov D.A."/>
            <person name="Hakobyan A."/>
            <person name="Rijpstra I.C."/>
            <person name="Sinninghe Damste J.S."/>
            <person name="Liesack W."/>
            <person name="Dedysh S.N."/>
        </authorList>
    </citation>
    <scope>NUCLEOTIDE SEQUENCE [LARGE SCALE GENOMIC DNA]</scope>
    <source>
        <strain evidence="3">PX52</strain>
    </source>
</reference>
<gene>
    <name evidence="2" type="ORF">PX52LOC_01896</name>
</gene>
<keyword evidence="3" id="KW-1185">Reference proteome</keyword>
<sequence length="352" mass="38573">MPSLDVIELPVKFHLSLNVPDLNRAIDFYRVLFGRPPAKRHDDYAKFELDDPPVVFSLVPHPPGPGASLSHLGFRVGTAAAIQEYRDRLEAAGICTQAQDGTVCGYAKQNKLWVKDPFGNFWDIYHIEGDIPPESVRTSVEGTAARVDAEPTAESVAWEHFVANPLPDRIPHADATVDEVRLVGSFNADLSEDQRAFLVGEAARVLKPGGKVLTHGLMADKPFPRSQPKLSGLAAMVSRVPVQGEPIDAFRQAGFVGVQLVKFDKPWFTHDGVELREVKMIAWKPAATPTAETRQVLYKGPFATATADGGHAFHRGQRTTVPLAVWQQLRHGPSAEQFLFFEPGQPSACSTS</sequence>
<keyword evidence="2" id="KW-0489">Methyltransferase</keyword>
<dbReference type="PROSITE" id="PS51819">
    <property type="entry name" value="VOC"/>
    <property type="match status" value="1"/>
</dbReference>
<evidence type="ECO:0000313" key="2">
    <source>
        <dbReference type="EMBL" id="QEL14991.1"/>
    </source>
</evidence>
<dbReference type="InterPro" id="IPR037523">
    <property type="entry name" value="VOC_core"/>
</dbReference>
<dbReference type="Gene3D" id="3.10.180.10">
    <property type="entry name" value="2,3-Dihydroxybiphenyl 1,2-Dioxygenase, domain 1"/>
    <property type="match status" value="1"/>
</dbReference>
<dbReference type="PANTHER" id="PTHR41294">
    <property type="entry name" value="CADMIUM-INDUCED PROTEIN CADI"/>
    <property type="match status" value="1"/>
</dbReference>
<evidence type="ECO:0000313" key="3">
    <source>
        <dbReference type="Proteomes" id="UP000324974"/>
    </source>
</evidence>
<dbReference type="AlphaFoldDB" id="A0A5C1A719"/>
<dbReference type="GO" id="GO:0046686">
    <property type="term" value="P:response to cadmium ion"/>
    <property type="evidence" value="ECO:0007669"/>
    <property type="project" value="TreeGrafter"/>
</dbReference>
<dbReference type="SUPFAM" id="SSF54593">
    <property type="entry name" value="Glyoxalase/Bleomycin resistance protein/Dihydroxybiphenyl dioxygenase"/>
    <property type="match status" value="1"/>
</dbReference>